<comment type="caution">
    <text evidence="2">The sequence shown here is derived from an EMBL/GenBank/DDBJ whole genome shotgun (WGS) entry which is preliminary data.</text>
</comment>
<accession>A0A2M7ARL2</accession>
<keyword evidence="1" id="KW-0472">Membrane</keyword>
<sequence length="528" mass="61317">MKIKTKIILLLIVLLAFSLRIYGLNWDGGNHLHPDERFLTMVASDIKLPSSISQYFSTATSPLNPGNYPPYQFFVYGTFPLFLTKLLAVIFGLNDYSHLHLVGRILSALFDTGNIIILYLLTKKFLAPFLYTATVLPLQLSHFFAVDTFLTFFIFLTFYLLSQKKYLFGGFTFGLAMSCKISALYFLPIVFLFFLFHKKLPGPWYFILCSFITFRLFQPYAFTSLFTPNPVFIKSLEDLKNLTVPSIYFPPSVQWMSKIKVIFPLQNIIFWGVGIPLFLSPFFLKIKKLKLSYVEILSLIWIIFLLLYQGTQPVYTMRYFLPLYPFLILILSRFSPPKILIVFHFLFCFTFLGIYSHPHSRVQASTWINQNLPAASVLSTEYWDDILPLDNNQRFDIQTLAIASPDTPEKWEKINDQLKEIDYLILSSNRAWASITKVSKLFPETSSFYQGLFSEKPLKEFNSYPGFSLPFLRSCYYFGPTNKPLEKGWFAQDPNCLYPGIYLRDDTAEEAFTVYDHPKVLIFKNEKD</sequence>
<gene>
    <name evidence="2" type="ORF">COS78_03260</name>
</gene>
<feature type="transmembrane region" description="Helical" evidence="1">
    <location>
        <begin position="339"/>
        <end position="356"/>
    </location>
</feature>
<feature type="transmembrane region" description="Helical" evidence="1">
    <location>
        <begin position="315"/>
        <end position="332"/>
    </location>
</feature>
<organism evidence="2 3">
    <name type="scientific">Candidatus Shapirobacteria bacterium CG06_land_8_20_14_3_00_40_12</name>
    <dbReference type="NCBI Taxonomy" id="1974881"/>
    <lineage>
        <taxon>Bacteria</taxon>
        <taxon>Candidatus Shapironibacteriota</taxon>
    </lineage>
</organism>
<feature type="transmembrane region" description="Helical" evidence="1">
    <location>
        <begin position="142"/>
        <end position="161"/>
    </location>
</feature>
<feature type="transmembrane region" description="Helical" evidence="1">
    <location>
        <begin position="105"/>
        <end position="122"/>
    </location>
</feature>
<reference evidence="3" key="1">
    <citation type="submission" date="2017-09" db="EMBL/GenBank/DDBJ databases">
        <title>Depth-based differentiation of microbial function through sediment-hosted aquifers and enrichment of novel symbionts in the deep terrestrial subsurface.</title>
        <authorList>
            <person name="Probst A.J."/>
            <person name="Ladd B."/>
            <person name="Jarett J.K."/>
            <person name="Geller-Mcgrath D.E."/>
            <person name="Sieber C.M.K."/>
            <person name="Emerson J.B."/>
            <person name="Anantharaman K."/>
            <person name="Thomas B.C."/>
            <person name="Malmstrom R."/>
            <person name="Stieglmeier M."/>
            <person name="Klingl A."/>
            <person name="Woyke T."/>
            <person name="Ryan C.M."/>
            <person name="Banfield J.F."/>
        </authorList>
    </citation>
    <scope>NUCLEOTIDE SEQUENCE [LARGE SCALE GENOMIC DNA]</scope>
</reference>
<keyword evidence="1" id="KW-1133">Transmembrane helix</keyword>
<feature type="transmembrane region" description="Helical" evidence="1">
    <location>
        <begin position="173"/>
        <end position="196"/>
    </location>
</feature>
<name>A0A2M7ARL2_9BACT</name>
<dbReference type="EMBL" id="PEWA01000044">
    <property type="protein sequence ID" value="PIU73254.1"/>
    <property type="molecule type" value="Genomic_DNA"/>
</dbReference>
<evidence type="ECO:0000313" key="2">
    <source>
        <dbReference type="EMBL" id="PIU73254.1"/>
    </source>
</evidence>
<feature type="transmembrane region" description="Helical" evidence="1">
    <location>
        <begin position="261"/>
        <end position="284"/>
    </location>
</feature>
<feature type="transmembrane region" description="Helical" evidence="1">
    <location>
        <begin position="73"/>
        <end position="93"/>
    </location>
</feature>
<dbReference type="Proteomes" id="UP000231407">
    <property type="component" value="Unassembled WGS sequence"/>
</dbReference>
<evidence type="ECO:0000256" key="1">
    <source>
        <dbReference type="SAM" id="Phobius"/>
    </source>
</evidence>
<evidence type="ECO:0000313" key="3">
    <source>
        <dbReference type="Proteomes" id="UP000231407"/>
    </source>
</evidence>
<feature type="transmembrane region" description="Helical" evidence="1">
    <location>
        <begin position="291"/>
        <end position="309"/>
    </location>
</feature>
<keyword evidence="1" id="KW-0812">Transmembrane</keyword>
<proteinExistence type="predicted"/>
<dbReference type="AlphaFoldDB" id="A0A2M7ARL2"/>
<evidence type="ECO:0008006" key="4">
    <source>
        <dbReference type="Google" id="ProtNLM"/>
    </source>
</evidence>
<protein>
    <recommendedName>
        <fullName evidence="4">Glycosyltransferase RgtA/B/C/D-like domain-containing protein</fullName>
    </recommendedName>
</protein>